<name>A0A368FW57_ANCCA</name>
<dbReference type="EMBL" id="JOJR01000711">
    <property type="protein sequence ID" value="RCN35020.1"/>
    <property type="molecule type" value="Genomic_DNA"/>
</dbReference>
<dbReference type="Pfam" id="PF00188">
    <property type="entry name" value="CAP"/>
    <property type="match status" value="1"/>
</dbReference>
<dbReference type="STRING" id="29170.A0A368FW57"/>
<dbReference type="AlphaFoldDB" id="A0A368FW57"/>
<evidence type="ECO:0000313" key="2">
    <source>
        <dbReference type="EMBL" id="RCN35020.1"/>
    </source>
</evidence>
<dbReference type="InterPro" id="IPR014044">
    <property type="entry name" value="CAP_dom"/>
</dbReference>
<dbReference type="Gene3D" id="3.40.33.10">
    <property type="entry name" value="CAP"/>
    <property type="match status" value="2"/>
</dbReference>
<evidence type="ECO:0000259" key="1">
    <source>
        <dbReference type="SMART" id="SM00198"/>
    </source>
</evidence>
<dbReference type="OrthoDB" id="414826at2759"/>
<dbReference type="Proteomes" id="UP000252519">
    <property type="component" value="Unassembled WGS sequence"/>
</dbReference>
<proteinExistence type="predicted"/>
<gene>
    <name evidence="2" type="ORF">ANCCAN_19131</name>
</gene>
<sequence length="271" mass="29195">MVNGETSGFACSYSNCGGSGKLLCLYNKAPTNNQPLYTSNNPTCQDCPQGTTTCVNWLCQSTPYTPATDANPQPSCTQNPGADKMTYEMQITARDMANYYRNLVATGWAKDKNGYTPTAKAMNALEYDCDTLGEDAQKLADDCAATSYASGIGMQLSYYKTRDLMLTEEQVLEKAFSTWYGQLENVDLDDKANYDSKVESNAPDFAHLVLGDATKLGCSVKMCEPQGFSVAVCEFDGTAPSVDDELYTVGKACSGCSAGKSCHKDLLGLCV</sequence>
<protein>
    <submittedName>
        <fullName evidence="2">SCP-like protein</fullName>
    </submittedName>
</protein>
<dbReference type="SUPFAM" id="SSF55797">
    <property type="entry name" value="PR-1-like"/>
    <property type="match status" value="1"/>
</dbReference>
<evidence type="ECO:0000313" key="3">
    <source>
        <dbReference type="Proteomes" id="UP000252519"/>
    </source>
</evidence>
<accession>A0A368FW57</accession>
<comment type="caution">
    <text evidence="2">The sequence shown here is derived from an EMBL/GenBank/DDBJ whole genome shotgun (WGS) entry which is preliminary data.</text>
</comment>
<organism evidence="2 3">
    <name type="scientific">Ancylostoma caninum</name>
    <name type="common">Dog hookworm</name>
    <dbReference type="NCBI Taxonomy" id="29170"/>
    <lineage>
        <taxon>Eukaryota</taxon>
        <taxon>Metazoa</taxon>
        <taxon>Ecdysozoa</taxon>
        <taxon>Nematoda</taxon>
        <taxon>Chromadorea</taxon>
        <taxon>Rhabditida</taxon>
        <taxon>Rhabditina</taxon>
        <taxon>Rhabditomorpha</taxon>
        <taxon>Strongyloidea</taxon>
        <taxon>Ancylostomatidae</taxon>
        <taxon>Ancylostomatinae</taxon>
        <taxon>Ancylostoma</taxon>
    </lineage>
</organism>
<keyword evidence="3" id="KW-1185">Reference proteome</keyword>
<dbReference type="SMART" id="SM00198">
    <property type="entry name" value="SCP"/>
    <property type="match status" value="1"/>
</dbReference>
<dbReference type="InterPro" id="IPR035940">
    <property type="entry name" value="CAP_sf"/>
</dbReference>
<feature type="domain" description="SCP" evidence="1">
    <location>
        <begin position="92"/>
        <end position="237"/>
    </location>
</feature>
<dbReference type="CDD" id="cd05380">
    <property type="entry name" value="CAP_euk"/>
    <property type="match status" value="1"/>
</dbReference>
<reference evidence="2 3" key="1">
    <citation type="submission" date="2014-10" db="EMBL/GenBank/DDBJ databases">
        <title>Draft genome of the hookworm Ancylostoma caninum.</title>
        <authorList>
            <person name="Mitreva M."/>
        </authorList>
    </citation>
    <scope>NUCLEOTIDE SEQUENCE [LARGE SCALE GENOMIC DNA]</scope>
    <source>
        <strain evidence="2 3">Baltimore</strain>
    </source>
</reference>